<keyword evidence="1" id="KW-0472">Membrane</keyword>
<proteinExistence type="predicted"/>
<keyword evidence="1" id="KW-1133">Transmembrane helix</keyword>
<evidence type="ECO:0000313" key="3">
    <source>
        <dbReference type="Proteomes" id="UP000523087"/>
    </source>
</evidence>
<comment type="caution">
    <text evidence="2">The sequence shown here is derived from an EMBL/GenBank/DDBJ whole genome shotgun (WGS) entry which is preliminary data.</text>
</comment>
<reference evidence="2 3" key="1">
    <citation type="submission" date="2020-07" db="EMBL/GenBank/DDBJ databases">
        <title>Genomic Encyclopedia of Type Strains, Phase IV (KMG-IV): sequencing the most valuable type-strain genomes for metagenomic binning, comparative biology and taxonomic classification.</title>
        <authorList>
            <person name="Goeker M."/>
        </authorList>
    </citation>
    <scope>NUCLEOTIDE SEQUENCE [LARGE SCALE GENOMIC DNA]</scope>
    <source>
        <strain evidence="2 3">DSM 15730</strain>
    </source>
</reference>
<dbReference type="EMBL" id="JACDUT010000008">
    <property type="protein sequence ID" value="MBA2875949.1"/>
    <property type="molecule type" value="Genomic_DNA"/>
</dbReference>
<evidence type="ECO:0000256" key="1">
    <source>
        <dbReference type="SAM" id="Phobius"/>
    </source>
</evidence>
<dbReference type="AlphaFoldDB" id="A0A7W0C0V1"/>
<gene>
    <name evidence="2" type="ORF">HNR31_002743</name>
</gene>
<protein>
    <submittedName>
        <fullName evidence="2">Uncharacterized protein</fullName>
    </submittedName>
</protein>
<feature type="transmembrane region" description="Helical" evidence="1">
    <location>
        <begin position="9"/>
        <end position="27"/>
    </location>
</feature>
<keyword evidence="3" id="KW-1185">Reference proteome</keyword>
<evidence type="ECO:0000313" key="2">
    <source>
        <dbReference type="EMBL" id="MBA2875949.1"/>
    </source>
</evidence>
<organism evidence="2 3">
    <name type="scientific">Thermaerobacillus caldiproteolyticus</name>
    <dbReference type="NCBI Taxonomy" id="247480"/>
    <lineage>
        <taxon>Bacteria</taxon>
        <taxon>Bacillati</taxon>
        <taxon>Bacillota</taxon>
        <taxon>Bacilli</taxon>
        <taxon>Bacillales</taxon>
        <taxon>Anoxybacillaceae</taxon>
        <taxon>Thermaerobacillus</taxon>
    </lineage>
</organism>
<dbReference type="Proteomes" id="UP000523087">
    <property type="component" value="Unassembled WGS sequence"/>
</dbReference>
<sequence length="31" mass="3357">MMNVKVKQALINLFIIGSIIVALTSGYKFGS</sequence>
<name>A0A7W0C0V1_9BACL</name>
<accession>A0A7W0C0V1</accession>
<keyword evidence="1" id="KW-0812">Transmembrane</keyword>